<evidence type="ECO:0000313" key="2">
    <source>
        <dbReference type="EMBL" id="RHG19940.1"/>
    </source>
</evidence>
<reference evidence="2 3" key="1">
    <citation type="submission" date="2018-08" db="EMBL/GenBank/DDBJ databases">
        <title>A genome reference for cultivated species of the human gut microbiota.</title>
        <authorList>
            <person name="Zou Y."/>
            <person name="Xue W."/>
            <person name="Luo G."/>
        </authorList>
    </citation>
    <scope>NUCLEOTIDE SEQUENCE [LARGE SCALE GENOMIC DNA]</scope>
    <source>
        <strain evidence="2 3">AM22-9LB</strain>
    </source>
</reference>
<sequence length="325" mass="37891">MEFNNKKQLVKTFAKDMGKGRYSTKHKCQRKEDQWSKEQKSLLIDSMLRNYPLDPIRVELKEDEKKYIFDGVQRATTVCRFIEDGYKLSKTLKPVVIDGEQYEIAGKKYSELDEAVKDKISDYELIIYIFSGCTDEDIREMFRRQNNGKPLSNTQKRTAIESDTVSEIIFSLADHQFFEKIMSPAQIRKDVNRDMIRETLMLINTNEYQDFTSFRTKDINDFIAWYDQNIIQADVDLLRGALDKLDESIEELKIKPTSIPMMLYAAYQCVKENKDFATFALMVSDFSNNYDSNEKYAAIFAGGGTASSESVNKRFQYWKSLVNKI</sequence>
<protein>
    <submittedName>
        <fullName evidence="2">DUF262 domain-containing protein</fullName>
    </submittedName>
</protein>
<dbReference type="Proteomes" id="UP000284220">
    <property type="component" value="Unassembled WGS sequence"/>
</dbReference>
<gene>
    <name evidence="2" type="ORF">DW272_01660</name>
</gene>
<comment type="caution">
    <text evidence="2">The sequence shown here is derived from an EMBL/GenBank/DDBJ whole genome shotgun (WGS) entry which is preliminary data.</text>
</comment>
<evidence type="ECO:0000259" key="1">
    <source>
        <dbReference type="Pfam" id="PF03235"/>
    </source>
</evidence>
<dbReference type="PANTHER" id="PTHR39639">
    <property type="entry name" value="CHROMOSOME 16, WHOLE GENOME SHOTGUN SEQUENCE"/>
    <property type="match status" value="1"/>
</dbReference>
<feature type="domain" description="GmrSD restriction endonucleases N-terminal" evidence="1">
    <location>
        <begin position="29"/>
        <end position="158"/>
    </location>
</feature>
<name>A0A414SK24_9FIRM</name>
<dbReference type="InterPro" id="IPR004919">
    <property type="entry name" value="GmrSD_N"/>
</dbReference>
<dbReference type="EMBL" id="QRHZ01000001">
    <property type="protein sequence ID" value="RHG19940.1"/>
    <property type="molecule type" value="Genomic_DNA"/>
</dbReference>
<dbReference type="PANTHER" id="PTHR39639:SF1">
    <property type="entry name" value="DUF262 DOMAIN-CONTAINING PROTEIN"/>
    <property type="match status" value="1"/>
</dbReference>
<dbReference type="Pfam" id="PF03235">
    <property type="entry name" value="GmrSD_N"/>
    <property type="match status" value="1"/>
</dbReference>
<proteinExistence type="predicted"/>
<evidence type="ECO:0000313" key="3">
    <source>
        <dbReference type="Proteomes" id="UP000284220"/>
    </source>
</evidence>
<dbReference type="RefSeq" id="WP_118197262.1">
    <property type="nucleotide sequence ID" value="NZ_QRHZ01000001.1"/>
</dbReference>
<organism evidence="2 3">
    <name type="scientific">Blautia obeum</name>
    <dbReference type="NCBI Taxonomy" id="40520"/>
    <lineage>
        <taxon>Bacteria</taxon>
        <taxon>Bacillati</taxon>
        <taxon>Bacillota</taxon>
        <taxon>Clostridia</taxon>
        <taxon>Lachnospirales</taxon>
        <taxon>Lachnospiraceae</taxon>
        <taxon>Blautia</taxon>
    </lineage>
</organism>
<accession>A0A414SK24</accession>
<dbReference type="AlphaFoldDB" id="A0A414SK24"/>